<evidence type="ECO:0000313" key="1">
    <source>
        <dbReference type="EMBL" id="CDW79792.1"/>
    </source>
</evidence>
<proteinExistence type="predicted"/>
<protein>
    <submittedName>
        <fullName evidence="1">Uncharacterized protein</fullName>
    </submittedName>
</protein>
<dbReference type="EMBL" id="CCKQ01008345">
    <property type="protein sequence ID" value="CDW79792.1"/>
    <property type="molecule type" value="Genomic_DNA"/>
</dbReference>
<gene>
    <name evidence="1" type="primary">Contig2776.g2975</name>
    <name evidence="1" type="ORF">STYLEM_8784</name>
</gene>
<dbReference type="Proteomes" id="UP000039865">
    <property type="component" value="Unassembled WGS sequence"/>
</dbReference>
<dbReference type="InParanoid" id="A0A078AE53"/>
<organism evidence="1 2">
    <name type="scientific">Stylonychia lemnae</name>
    <name type="common">Ciliate</name>
    <dbReference type="NCBI Taxonomy" id="5949"/>
    <lineage>
        <taxon>Eukaryota</taxon>
        <taxon>Sar</taxon>
        <taxon>Alveolata</taxon>
        <taxon>Ciliophora</taxon>
        <taxon>Intramacronucleata</taxon>
        <taxon>Spirotrichea</taxon>
        <taxon>Stichotrichia</taxon>
        <taxon>Sporadotrichida</taxon>
        <taxon>Oxytrichidae</taxon>
        <taxon>Stylonychinae</taxon>
        <taxon>Stylonychia</taxon>
    </lineage>
</organism>
<sequence>MRSIHAKTLLGFTIAATCTLAYNPFVVLNNNFRVQESNLIEMTGLRQKVITLTYVLGLELSAVIQFSDFALQKQYTKISKIEKSLCDTTDLPADFNLTDFSYKFKNQSSGLTQYLGEKTLRWTGEDMLYAFHLSCKELKWVSFDSPLIINTPEGHSYKDFTDADFDGVTCKNHKKNNFNLFSYFNLKMII</sequence>
<accession>A0A078AE53</accession>
<keyword evidence="2" id="KW-1185">Reference proteome</keyword>
<dbReference type="AlphaFoldDB" id="A0A078AE53"/>
<reference evidence="1 2" key="1">
    <citation type="submission" date="2014-06" db="EMBL/GenBank/DDBJ databases">
        <authorList>
            <person name="Swart Estienne"/>
        </authorList>
    </citation>
    <scope>NUCLEOTIDE SEQUENCE [LARGE SCALE GENOMIC DNA]</scope>
    <source>
        <strain evidence="1 2">130c</strain>
    </source>
</reference>
<evidence type="ECO:0000313" key="2">
    <source>
        <dbReference type="Proteomes" id="UP000039865"/>
    </source>
</evidence>
<name>A0A078AE53_STYLE</name>